<dbReference type="EMBL" id="RKHK01000001">
    <property type="protein sequence ID" value="ROR74500.1"/>
    <property type="molecule type" value="Genomic_DNA"/>
</dbReference>
<dbReference type="Gene3D" id="3.30.300.20">
    <property type="match status" value="1"/>
</dbReference>
<dbReference type="SUPFAM" id="SSF82784">
    <property type="entry name" value="OsmC-like"/>
    <property type="match status" value="1"/>
</dbReference>
<evidence type="ECO:0000313" key="2">
    <source>
        <dbReference type="Proteomes" id="UP000280668"/>
    </source>
</evidence>
<keyword evidence="2" id="KW-1185">Reference proteome</keyword>
<evidence type="ECO:0000313" key="1">
    <source>
        <dbReference type="EMBL" id="ROR74500.1"/>
    </source>
</evidence>
<comment type="caution">
    <text evidence="1">The sequence shown here is derived from an EMBL/GenBank/DDBJ whole genome shotgun (WGS) entry which is preliminary data.</text>
</comment>
<dbReference type="Pfam" id="PF02566">
    <property type="entry name" value="OsmC"/>
    <property type="match status" value="1"/>
</dbReference>
<dbReference type="InterPro" id="IPR015946">
    <property type="entry name" value="KH_dom-like_a/b"/>
</dbReference>
<name>A0A3N2BH06_9MICO</name>
<dbReference type="PANTHER" id="PTHR42830">
    <property type="entry name" value="OSMOTICALLY INDUCIBLE FAMILY PROTEIN"/>
    <property type="match status" value="1"/>
</dbReference>
<gene>
    <name evidence="1" type="ORF">EDD31_2918</name>
</gene>
<reference evidence="1 2" key="1">
    <citation type="submission" date="2018-11" db="EMBL/GenBank/DDBJ databases">
        <title>Sequencing the genomes of 1000 actinobacteria strains.</title>
        <authorList>
            <person name="Klenk H.-P."/>
        </authorList>
    </citation>
    <scope>NUCLEOTIDE SEQUENCE [LARGE SCALE GENOMIC DNA]</scope>
    <source>
        <strain evidence="1 2">DSM 11294</strain>
    </source>
</reference>
<dbReference type="Proteomes" id="UP000280668">
    <property type="component" value="Unassembled WGS sequence"/>
</dbReference>
<dbReference type="NCBIfam" id="TIGR03562">
    <property type="entry name" value="osmo_induc_OsmC"/>
    <property type="match status" value="1"/>
</dbReference>
<dbReference type="InterPro" id="IPR052707">
    <property type="entry name" value="OsmC_Ohr_Peroxiredoxin"/>
</dbReference>
<dbReference type="AlphaFoldDB" id="A0A3N2BH06"/>
<organism evidence="1 2">
    <name type="scientific">Bogoriella caseilytica</name>
    <dbReference type="NCBI Taxonomy" id="56055"/>
    <lineage>
        <taxon>Bacteria</taxon>
        <taxon>Bacillati</taxon>
        <taxon>Actinomycetota</taxon>
        <taxon>Actinomycetes</taxon>
        <taxon>Micrococcales</taxon>
        <taxon>Bogoriellaceae</taxon>
        <taxon>Bogoriella</taxon>
    </lineage>
</organism>
<accession>A0A3N2BH06</accession>
<dbReference type="PANTHER" id="PTHR42830:SF1">
    <property type="entry name" value="OSMOTICALLY INDUCIBLE FAMILY PROTEIN"/>
    <property type="match status" value="1"/>
</dbReference>
<dbReference type="RefSeq" id="WP_123304857.1">
    <property type="nucleotide sequence ID" value="NZ_RKHK01000001.1"/>
</dbReference>
<dbReference type="GO" id="GO:0006979">
    <property type="term" value="P:response to oxidative stress"/>
    <property type="evidence" value="ECO:0007669"/>
    <property type="project" value="InterPro"/>
</dbReference>
<proteinExistence type="predicted"/>
<protein>
    <submittedName>
        <fullName evidence="1">Osmotically inducible protein OsmC</fullName>
    </submittedName>
</protein>
<dbReference type="InterPro" id="IPR019904">
    <property type="entry name" value="Peroxiredoxin_OsmC"/>
</dbReference>
<dbReference type="InterPro" id="IPR036102">
    <property type="entry name" value="OsmC/Ohrsf"/>
</dbReference>
<sequence length="143" mass="14562">MPKPLVSRATTAWSGNLFAGSGTTKLASSGVASFDVAWKNRAEAHEGTTNPEELLAAAHATCFSMALSNELDGNGTPPEKLDTAAEVTFVAGEGITGIKLTVTATVPGISAEDFEKIAQGAKVGCPVSQALKSVEISLDATLA</sequence>
<dbReference type="InterPro" id="IPR003718">
    <property type="entry name" value="OsmC/Ohr_fam"/>
</dbReference>
<dbReference type="GO" id="GO:0004601">
    <property type="term" value="F:peroxidase activity"/>
    <property type="evidence" value="ECO:0007669"/>
    <property type="project" value="InterPro"/>
</dbReference>
<dbReference type="OrthoDB" id="9807532at2"/>